<dbReference type="PATRIC" id="fig|1218508.4.peg.562"/>
<organism evidence="1 2">
    <name type="scientific">Bombilactobacillus mellis</name>
    <dbReference type="NCBI Taxonomy" id="1218508"/>
    <lineage>
        <taxon>Bacteria</taxon>
        <taxon>Bacillati</taxon>
        <taxon>Bacillota</taxon>
        <taxon>Bacilli</taxon>
        <taxon>Lactobacillales</taxon>
        <taxon>Lactobacillaceae</taxon>
        <taxon>Bombilactobacillus</taxon>
    </lineage>
</organism>
<dbReference type="HOGENOM" id="CLU_665315_0_0_9"/>
<gene>
    <name evidence="1" type="ORF">JG29_05470</name>
</gene>
<reference evidence="1 2" key="1">
    <citation type="submission" date="2014-12" db="EMBL/GenBank/DDBJ databases">
        <title>Comparative genomics of the lactic acid bacteria isolated from the honey bee gut.</title>
        <authorList>
            <person name="Ellegaard K.M."/>
            <person name="Tamarit D."/>
            <person name="Javelind E."/>
            <person name="Olofsson T."/>
            <person name="Andersson S.G."/>
            <person name="Vasquez A."/>
        </authorList>
    </citation>
    <scope>NUCLEOTIDE SEQUENCE [LARGE SCALE GENOMIC DNA]</scope>
    <source>
        <strain evidence="1 2">Hon2</strain>
    </source>
</reference>
<proteinExistence type="predicted"/>
<evidence type="ECO:0000313" key="1">
    <source>
        <dbReference type="EMBL" id="KJY49099.1"/>
    </source>
</evidence>
<dbReference type="Gene3D" id="3.80.10.10">
    <property type="entry name" value="Ribonuclease Inhibitor"/>
    <property type="match status" value="1"/>
</dbReference>
<dbReference type="STRING" id="1218508.JG29_05470"/>
<dbReference type="RefSeq" id="WP_045922407.1">
    <property type="nucleotide sequence ID" value="NZ_JBHTHW010000003.1"/>
</dbReference>
<dbReference type="OrthoDB" id="2329088at2"/>
<dbReference type="AlphaFoldDB" id="A0A0F4KSX6"/>
<dbReference type="Pfam" id="PF03382">
    <property type="entry name" value="DUF285"/>
    <property type="match status" value="1"/>
</dbReference>
<sequence length="419" mass="47143">MYQRSKYVNIVGSFIGLAFGFLLMQQPINAVTTSQTDTTTQAVKADSNVLDQGVDGTCKWDVFKDGDEGVLTIHAGQLDPGAIFNNIKYPFNTEITKLVIDPSVIAPKNSSSLFGNFNRVKEFVGLSNLDTSQVTNMHQMFDVCGVKELDLSGWDTSNVTDMGAMFLNCYNLEKVNLSSFDTKKVENFTAMFLTDYKLRNLDLSNFVTPHLKDAKLMFEGMYLNNIDIRNFDNTHINDENFLYNAFLGTRGINKLTVGPNIKNTSFPRFLLNNPIFNVNGNAMVATNNTWIATSGSDKGILKTSDEMKNVTRTEPITYTPELKPLINMSTEYKTVTRTINIHLPYDQGINSIVQKATIHRRVTVNSDGTKTYSEWTKDYWDEYNALAINNGDLPRPSKVDKQIVDGNTQDQTVDIYYNN</sequence>
<dbReference type="Gene3D" id="2.60.40.4300">
    <property type="match status" value="1"/>
</dbReference>
<dbReference type="SUPFAM" id="SSF52047">
    <property type="entry name" value="RNI-like"/>
    <property type="match status" value="1"/>
</dbReference>
<protein>
    <recommendedName>
        <fullName evidence="3">Surface protein</fullName>
    </recommendedName>
</protein>
<accession>A0A0F4KSX6</accession>
<dbReference type="InterPro" id="IPR005046">
    <property type="entry name" value="DUF285"/>
</dbReference>
<dbReference type="InterPro" id="IPR011889">
    <property type="entry name" value="Liste_lipo_26"/>
</dbReference>
<dbReference type="Proteomes" id="UP000033695">
    <property type="component" value="Unassembled WGS sequence"/>
</dbReference>
<comment type="caution">
    <text evidence="1">The sequence shown here is derived from an EMBL/GenBank/DDBJ whole genome shotgun (WGS) entry which is preliminary data.</text>
</comment>
<keyword evidence="2" id="KW-1185">Reference proteome</keyword>
<evidence type="ECO:0000313" key="2">
    <source>
        <dbReference type="Proteomes" id="UP000033695"/>
    </source>
</evidence>
<dbReference type="EMBL" id="JXBZ01000005">
    <property type="protein sequence ID" value="KJY49099.1"/>
    <property type="molecule type" value="Genomic_DNA"/>
</dbReference>
<dbReference type="InterPro" id="IPR032675">
    <property type="entry name" value="LRR_dom_sf"/>
</dbReference>
<dbReference type="NCBIfam" id="TIGR02167">
    <property type="entry name" value="Liste_lipo_26"/>
    <property type="match status" value="3"/>
</dbReference>
<name>A0A0F4KSX6_9LACO</name>
<evidence type="ECO:0008006" key="3">
    <source>
        <dbReference type="Google" id="ProtNLM"/>
    </source>
</evidence>